<keyword evidence="2" id="KW-1003">Cell membrane</keyword>
<dbReference type="GO" id="GO:0006935">
    <property type="term" value="P:chemotaxis"/>
    <property type="evidence" value="ECO:0007669"/>
    <property type="project" value="UniProtKB-KW"/>
</dbReference>
<dbReference type="Pfam" id="PF00015">
    <property type="entry name" value="MCPsignal"/>
    <property type="match status" value="1"/>
</dbReference>
<reference evidence="13 14" key="1">
    <citation type="submission" date="2019-07" db="EMBL/GenBank/DDBJ databases">
        <title>Ln-dependent methylotrophs.</title>
        <authorList>
            <person name="Tani A."/>
        </authorList>
    </citation>
    <scope>NUCLEOTIDE SEQUENCE [LARGE SCALE GENOMIC DNA]</scope>
    <source>
        <strain evidence="13 14">SM12</strain>
    </source>
</reference>
<dbReference type="SMART" id="SM01049">
    <property type="entry name" value="Cache_2"/>
    <property type="match status" value="1"/>
</dbReference>
<comment type="caution">
    <text evidence="13">The sequence shown here is derived from an EMBL/GenBank/DDBJ whole genome shotgun (WGS) entry which is preliminary data.</text>
</comment>
<evidence type="ECO:0000256" key="1">
    <source>
        <dbReference type="ARBA" id="ARBA00004651"/>
    </source>
</evidence>
<dbReference type="Pfam" id="PF17200">
    <property type="entry name" value="sCache_2"/>
    <property type="match status" value="1"/>
</dbReference>
<dbReference type="PROSITE" id="PS50111">
    <property type="entry name" value="CHEMOTAXIS_TRANSDUC_2"/>
    <property type="match status" value="1"/>
</dbReference>
<keyword evidence="6 10" id="KW-0472">Membrane</keyword>
<sequence length="614" mass="65706">MTKFRLSTRLYLLVALAVIILVATMVLSLSHNFGALEKERKASLAAMNANALSLIKTYYDQEVAGKLTREQAQGEAKRLIGTMRYDNGSGYFWINDMYPRMVMHPIKPELNGSDLTQNKDPNGKFLFVEFVNTVKATGQGFVNYDWPKPGAEKPVEKYSHVAGFAPWGWVVGTGVYVDDLKALYWQMALRFAAMSGIGMLLLAGSALMIVKSVTQPVGRIRAALQRMAAGEPSIAIDGVEARDELGDIARSLVVLRDAVDERALLQKRDADQQRALAEDRERAAGVVRQAAERQSEAMQALGAALEALSRGDLSVSLGDLGADFAKVRDDFNSAVGSLRRTIEEISRTGHVVGESALEISRATGTLQQRTEQQAAALEQAASALEEITATVKTASERAAEARAMVADTKTSAGRSGEIVRDAVDAMGRIEDSSSRIGQIISVIDEIAFQTNLLALNAGVEAARAGEAGRGFAVVAQEVRELAQRSANAAKEIKALINSSAREVEAGVSLVRTTGEALVDIVRLVEKVNAQVEGIATAAREQASGLQEINTSVNHMDQMTQQNKAMVHESAAAGQTLAAQSQQLRDLLEGFRLSGTGTGTGTGTGIGIALPRHAA</sequence>
<dbReference type="AlphaFoldDB" id="A0A549T4W6"/>
<dbReference type="CDD" id="cd06225">
    <property type="entry name" value="HAMP"/>
    <property type="match status" value="1"/>
</dbReference>
<comment type="similarity">
    <text evidence="7">Belongs to the methyl-accepting chemotaxis (MCP) protein family.</text>
</comment>
<evidence type="ECO:0000256" key="5">
    <source>
        <dbReference type="ARBA" id="ARBA00022989"/>
    </source>
</evidence>
<evidence type="ECO:0000256" key="3">
    <source>
        <dbReference type="ARBA" id="ARBA00022500"/>
    </source>
</evidence>
<dbReference type="SUPFAM" id="SSF58104">
    <property type="entry name" value="Methyl-accepting chemotaxis protein (MCP) signaling domain"/>
    <property type="match status" value="1"/>
</dbReference>
<dbReference type="GO" id="GO:0005886">
    <property type="term" value="C:plasma membrane"/>
    <property type="evidence" value="ECO:0007669"/>
    <property type="project" value="UniProtKB-SubCell"/>
</dbReference>
<name>A0A549T4W6_9HYPH</name>
<dbReference type="Gene3D" id="6.10.340.10">
    <property type="match status" value="1"/>
</dbReference>
<dbReference type="Gene3D" id="1.10.287.950">
    <property type="entry name" value="Methyl-accepting chemotaxis protein"/>
    <property type="match status" value="1"/>
</dbReference>
<dbReference type="PANTHER" id="PTHR43531:SF11">
    <property type="entry name" value="METHYL-ACCEPTING CHEMOTAXIS PROTEIN 3"/>
    <property type="match status" value="1"/>
</dbReference>
<dbReference type="Gene3D" id="3.30.450.20">
    <property type="entry name" value="PAS domain"/>
    <property type="match status" value="1"/>
</dbReference>
<feature type="transmembrane region" description="Helical" evidence="10">
    <location>
        <begin position="189"/>
        <end position="210"/>
    </location>
</feature>
<feature type="domain" description="Methyl-accepting transducer" evidence="11">
    <location>
        <begin position="348"/>
        <end position="577"/>
    </location>
</feature>
<evidence type="ECO:0000313" key="13">
    <source>
        <dbReference type="EMBL" id="TRL36860.1"/>
    </source>
</evidence>
<keyword evidence="9" id="KW-0175">Coiled coil</keyword>
<evidence type="ECO:0000259" key="12">
    <source>
        <dbReference type="PROSITE" id="PS50885"/>
    </source>
</evidence>
<dbReference type="PROSITE" id="PS50885">
    <property type="entry name" value="HAMP"/>
    <property type="match status" value="2"/>
</dbReference>
<keyword evidence="14" id="KW-1185">Reference proteome</keyword>
<dbReference type="PANTHER" id="PTHR43531">
    <property type="entry name" value="PROTEIN ICFG"/>
    <property type="match status" value="1"/>
</dbReference>
<evidence type="ECO:0000256" key="9">
    <source>
        <dbReference type="SAM" id="Coils"/>
    </source>
</evidence>
<dbReference type="InterPro" id="IPR033480">
    <property type="entry name" value="sCache_2"/>
</dbReference>
<evidence type="ECO:0000256" key="7">
    <source>
        <dbReference type="ARBA" id="ARBA00029447"/>
    </source>
</evidence>
<evidence type="ECO:0000256" key="8">
    <source>
        <dbReference type="PROSITE-ProRule" id="PRU00284"/>
    </source>
</evidence>
<evidence type="ECO:0000256" key="6">
    <source>
        <dbReference type="ARBA" id="ARBA00023136"/>
    </source>
</evidence>
<evidence type="ECO:0000259" key="11">
    <source>
        <dbReference type="PROSITE" id="PS50111"/>
    </source>
</evidence>
<proteinExistence type="inferred from homology"/>
<keyword evidence="3" id="KW-0145">Chemotaxis</keyword>
<dbReference type="SUPFAM" id="SSF158472">
    <property type="entry name" value="HAMP domain-like"/>
    <property type="match status" value="1"/>
</dbReference>
<keyword evidence="5 10" id="KW-1133">Transmembrane helix</keyword>
<accession>A0A549T4W6</accession>
<evidence type="ECO:0000256" key="2">
    <source>
        <dbReference type="ARBA" id="ARBA00022475"/>
    </source>
</evidence>
<dbReference type="GO" id="GO:0007165">
    <property type="term" value="P:signal transduction"/>
    <property type="evidence" value="ECO:0007669"/>
    <property type="project" value="UniProtKB-KW"/>
</dbReference>
<evidence type="ECO:0000256" key="10">
    <source>
        <dbReference type="SAM" id="Phobius"/>
    </source>
</evidence>
<feature type="domain" description="HAMP" evidence="12">
    <location>
        <begin position="211"/>
        <end position="264"/>
    </location>
</feature>
<dbReference type="SMART" id="SM00304">
    <property type="entry name" value="HAMP"/>
    <property type="match status" value="2"/>
</dbReference>
<dbReference type="Proteomes" id="UP000316801">
    <property type="component" value="Unassembled WGS sequence"/>
</dbReference>
<feature type="coiled-coil region" evidence="9">
    <location>
        <begin position="367"/>
        <end position="404"/>
    </location>
</feature>
<dbReference type="InterPro" id="IPR051310">
    <property type="entry name" value="MCP_chemotaxis"/>
</dbReference>
<dbReference type="InterPro" id="IPR003660">
    <property type="entry name" value="HAMP_dom"/>
</dbReference>
<protein>
    <submittedName>
        <fullName evidence="13">HAMP domain-containing protein</fullName>
    </submittedName>
</protein>
<comment type="subcellular location">
    <subcellularLocation>
        <location evidence="1">Cell membrane</location>
        <topology evidence="1">Multi-pass membrane protein</topology>
    </subcellularLocation>
</comment>
<organism evidence="13 14">
    <name type="scientific">Rhizobium straminoryzae</name>
    <dbReference type="NCBI Taxonomy" id="1387186"/>
    <lineage>
        <taxon>Bacteria</taxon>
        <taxon>Pseudomonadati</taxon>
        <taxon>Pseudomonadota</taxon>
        <taxon>Alphaproteobacteria</taxon>
        <taxon>Hyphomicrobiales</taxon>
        <taxon>Rhizobiaceae</taxon>
        <taxon>Rhizobium/Agrobacterium group</taxon>
        <taxon>Rhizobium</taxon>
    </lineage>
</organism>
<dbReference type="EMBL" id="VJMG01000048">
    <property type="protein sequence ID" value="TRL36860.1"/>
    <property type="molecule type" value="Genomic_DNA"/>
</dbReference>
<evidence type="ECO:0000313" key="14">
    <source>
        <dbReference type="Proteomes" id="UP000316801"/>
    </source>
</evidence>
<dbReference type="SMART" id="SM00283">
    <property type="entry name" value="MA"/>
    <property type="match status" value="1"/>
</dbReference>
<feature type="domain" description="HAMP" evidence="12">
    <location>
        <begin position="292"/>
        <end position="343"/>
    </location>
</feature>
<dbReference type="Pfam" id="PF00672">
    <property type="entry name" value="HAMP"/>
    <property type="match status" value="1"/>
</dbReference>
<keyword evidence="8" id="KW-0807">Transducer</keyword>
<dbReference type="FunFam" id="1.10.287.950:FF:000001">
    <property type="entry name" value="Methyl-accepting chemotaxis sensory transducer"/>
    <property type="match status" value="1"/>
</dbReference>
<keyword evidence="4 10" id="KW-0812">Transmembrane</keyword>
<evidence type="ECO:0000256" key="4">
    <source>
        <dbReference type="ARBA" id="ARBA00022692"/>
    </source>
</evidence>
<dbReference type="InterPro" id="IPR004089">
    <property type="entry name" value="MCPsignal_dom"/>
</dbReference>
<gene>
    <name evidence="13" type="ORF">FNA46_16960</name>
</gene>
<dbReference type="CDD" id="cd11386">
    <property type="entry name" value="MCP_signal"/>
    <property type="match status" value="1"/>
</dbReference>
<dbReference type="RefSeq" id="WP_143126399.1">
    <property type="nucleotide sequence ID" value="NZ_VJMG01000048.1"/>
</dbReference>